<dbReference type="EMBL" id="BGZI01000020">
    <property type="protein sequence ID" value="GBO89203.1"/>
    <property type="molecule type" value="Genomic_DNA"/>
</dbReference>
<dbReference type="AlphaFoldDB" id="A0A5M3Q1Z7"/>
<sequence>MLFKCLLKVRGTGNDEALAVDEVEAETRPRARDIMIERHWDERLTITSRPHVVILGSRKAPGRGTA</sequence>
<name>A0A5M3Q1Z7_9GAMM</name>
<evidence type="ECO:0000313" key="1">
    <source>
        <dbReference type="EMBL" id="GBO89203.1"/>
    </source>
</evidence>
<evidence type="ECO:0000313" key="2">
    <source>
        <dbReference type="Proteomes" id="UP000387223"/>
    </source>
</evidence>
<reference evidence="1 2" key="1">
    <citation type="journal article" date="2019" name="J. Gen. Appl. Microbiol.">
        <title>Aerobic degradation of cis-dichloroethene by the marine bacterium Marinobacter salsuginis strain 5N-3.</title>
        <authorList>
            <person name="Inoue Y."/>
            <person name="Fukunaga Y."/>
            <person name="Katsumata H."/>
            <person name="Ohji S."/>
            <person name="Hosoyama A."/>
            <person name="Mori K."/>
            <person name="Ando K."/>
        </authorList>
    </citation>
    <scope>NUCLEOTIDE SEQUENCE [LARGE SCALE GENOMIC DNA]</scope>
    <source>
        <strain evidence="1 2">NBRC 109114</strain>
    </source>
</reference>
<dbReference type="Proteomes" id="UP000387223">
    <property type="component" value="Unassembled WGS sequence"/>
</dbReference>
<gene>
    <name evidence="1" type="ORF">MSSD14B_28710</name>
</gene>
<proteinExistence type="predicted"/>
<organism evidence="1 2">
    <name type="scientific">Marinobacter salsuginis</name>
    <dbReference type="NCBI Taxonomy" id="418719"/>
    <lineage>
        <taxon>Bacteria</taxon>
        <taxon>Pseudomonadati</taxon>
        <taxon>Pseudomonadota</taxon>
        <taxon>Gammaproteobacteria</taxon>
        <taxon>Pseudomonadales</taxon>
        <taxon>Marinobacteraceae</taxon>
        <taxon>Marinobacter</taxon>
    </lineage>
</organism>
<comment type="caution">
    <text evidence="1">The sequence shown here is derived from an EMBL/GenBank/DDBJ whole genome shotgun (WGS) entry which is preliminary data.</text>
</comment>
<protein>
    <submittedName>
        <fullName evidence="1">Uncharacterized protein</fullName>
    </submittedName>
</protein>
<accession>A0A5M3Q1Z7</accession>
<dbReference type="RefSeq" id="WP_136631091.1">
    <property type="nucleotide sequence ID" value="NZ_BGZI01000020.1"/>
</dbReference>